<sequence>METIKALSDENTNRLPIAIEINKKLLIGKRAANIFIKNYAKVIQVSISTERLNRAMEERQSLEYSPTAPEELMVSNFTIDELEEALQCLNLKKSPGKD</sequence>
<organism evidence="1">
    <name type="scientific">Arion vulgaris</name>
    <dbReference type="NCBI Taxonomy" id="1028688"/>
    <lineage>
        <taxon>Eukaryota</taxon>
        <taxon>Metazoa</taxon>
        <taxon>Spiralia</taxon>
        <taxon>Lophotrochozoa</taxon>
        <taxon>Mollusca</taxon>
        <taxon>Gastropoda</taxon>
        <taxon>Heterobranchia</taxon>
        <taxon>Euthyneura</taxon>
        <taxon>Panpulmonata</taxon>
        <taxon>Eupulmonata</taxon>
        <taxon>Stylommatophora</taxon>
        <taxon>Helicina</taxon>
        <taxon>Arionoidea</taxon>
        <taxon>Arionidae</taxon>
        <taxon>Arion</taxon>
    </lineage>
</organism>
<name>A0A0B7AVN8_9EUPU</name>
<dbReference type="AlphaFoldDB" id="A0A0B7AVN8"/>
<accession>A0A0B7AVN8</accession>
<reference evidence="1" key="1">
    <citation type="submission" date="2014-12" db="EMBL/GenBank/DDBJ databases">
        <title>Insight into the proteome of Arion vulgaris.</title>
        <authorList>
            <person name="Aradska J."/>
            <person name="Bulat T."/>
            <person name="Smidak R."/>
            <person name="Sarate P."/>
            <person name="Gangsoo J."/>
            <person name="Sialana F."/>
            <person name="Bilban M."/>
            <person name="Lubec G."/>
        </authorList>
    </citation>
    <scope>NUCLEOTIDE SEQUENCE</scope>
    <source>
        <tissue evidence="1">Skin</tissue>
    </source>
</reference>
<feature type="non-terminal residue" evidence="1">
    <location>
        <position position="98"/>
    </location>
</feature>
<dbReference type="EMBL" id="HACG01037852">
    <property type="protein sequence ID" value="CEK84717.1"/>
    <property type="molecule type" value="Transcribed_RNA"/>
</dbReference>
<evidence type="ECO:0000313" key="1">
    <source>
        <dbReference type="EMBL" id="CEK84717.1"/>
    </source>
</evidence>
<proteinExistence type="predicted"/>
<protein>
    <submittedName>
        <fullName evidence="1">Uncharacterized protein</fullName>
    </submittedName>
</protein>
<gene>
    <name evidence="1" type="primary">ORF144125</name>
</gene>